<proteinExistence type="predicted"/>
<name>A0A1I5EEA5_9FIRM</name>
<accession>A0A1I5EEA5</accession>
<dbReference type="EMBL" id="FOWD01000009">
    <property type="protein sequence ID" value="SFO09683.1"/>
    <property type="molecule type" value="Genomic_DNA"/>
</dbReference>
<keyword evidence="2" id="KW-1185">Reference proteome</keyword>
<dbReference type="RefSeq" id="WP_242960901.1">
    <property type="nucleotide sequence ID" value="NZ_BAABFM010000073.1"/>
</dbReference>
<protein>
    <submittedName>
        <fullName evidence="1">Uncharacterized protein</fullName>
    </submittedName>
</protein>
<gene>
    <name evidence="1" type="ORF">SAMN04489757_1097</name>
</gene>
<evidence type="ECO:0000313" key="2">
    <source>
        <dbReference type="Proteomes" id="UP000198806"/>
    </source>
</evidence>
<dbReference type="Proteomes" id="UP000198806">
    <property type="component" value="Unassembled WGS sequence"/>
</dbReference>
<sequence length="256" mass="29427">MEQKKVQLVFDFPHAIDSSIDAVISRFYEQTGWSIGINEAMNNNAAESLIMSYFSMNNVLKISFHSIMRQAHVVLNQVPASIHDIIKEFHEKTGWELIVPSLNLDDGKIGVKNQDYYKTVDPSEAVEQNDALYLIDYAFEEEMHKPYKKSIKQIEGRKYIELVFISPYVGRMYSGQIQDLTRQTGWDMSISDKVNQNELINIVRALCRKYQIVIKKNPSYHPESMSISIDIVSGLEGLMDAREEFKVMTGCELNEV</sequence>
<organism evidence="1 2">
    <name type="scientific">Anaerocolumna aminovalerica</name>
    <dbReference type="NCBI Taxonomy" id="1527"/>
    <lineage>
        <taxon>Bacteria</taxon>
        <taxon>Bacillati</taxon>
        <taxon>Bacillota</taxon>
        <taxon>Clostridia</taxon>
        <taxon>Lachnospirales</taxon>
        <taxon>Lachnospiraceae</taxon>
        <taxon>Anaerocolumna</taxon>
    </lineage>
</organism>
<dbReference type="AlphaFoldDB" id="A0A1I5EEA5"/>
<dbReference type="STRING" id="1527.SAMN04489757_1097"/>
<reference evidence="1 2" key="1">
    <citation type="submission" date="2016-10" db="EMBL/GenBank/DDBJ databases">
        <authorList>
            <person name="de Groot N.N."/>
        </authorList>
    </citation>
    <scope>NUCLEOTIDE SEQUENCE [LARGE SCALE GENOMIC DNA]</scope>
    <source>
        <strain evidence="1 2">DSM 1283</strain>
    </source>
</reference>
<evidence type="ECO:0000313" key="1">
    <source>
        <dbReference type="EMBL" id="SFO09683.1"/>
    </source>
</evidence>